<reference evidence="1" key="1">
    <citation type="submission" date="2023-04" db="EMBL/GenBank/DDBJ databases">
        <title>Ambrosiozyma monospora NBRC 10751.</title>
        <authorList>
            <person name="Ichikawa N."/>
            <person name="Sato H."/>
            <person name="Tonouchi N."/>
        </authorList>
    </citation>
    <scope>NUCLEOTIDE SEQUENCE</scope>
    <source>
        <strain evidence="1">NBRC 10751</strain>
    </source>
</reference>
<dbReference type="Proteomes" id="UP001165064">
    <property type="component" value="Unassembled WGS sequence"/>
</dbReference>
<dbReference type="EMBL" id="BSXS01004435">
    <property type="protein sequence ID" value="GME82982.1"/>
    <property type="molecule type" value="Genomic_DNA"/>
</dbReference>
<accession>A0ACB5T982</accession>
<gene>
    <name evidence="1" type="ORF">Amon02_000588200</name>
</gene>
<organism evidence="1 2">
    <name type="scientific">Ambrosiozyma monospora</name>
    <name type="common">Yeast</name>
    <name type="synonym">Endomycopsis monosporus</name>
    <dbReference type="NCBI Taxonomy" id="43982"/>
    <lineage>
        <taxon>Eukaryota</taxon>
        <taxon>Fungi</taxon>
        <taxon>Dikarya</taxon>
        <taxon>Ascomycota</taxon>
        <taxon>Saccharomycotina</taxon>
        <taxon>Pichiomycetes</taxon>
        <taxon>Pichiales</taxon>
        <taxon>Pichiaceae</taxon>
        <taxon>Ambrosiozyma</taxon>
    </lineage>
</organism>
<keyword evidence="2" id="KW-1185">Reference proteome</keyword>
<sequence length="239" mass="27172">MASVKKLGSKWMCPNHVEKIIQSQRKLRNQDVVTVAVTHGVKLDKDANIEIINVEDSQSSNHHGSGYGSSANSSMIEDDGEGKVIKYLDPIFQVDPTVRNELIYNTGNNTADHMSSKNNNPKFTTYKVKEESIILDFLTSSKIKKINETYQQSATNQSIMMNLNNDLQDYVMSLSQLSQRAIVSEQKKRINFKQLLNVVDDKYKLEFQELEKNELEELLCLKRLLDIKGLDAVKKFLGV</sequence>
<protein>
    <submittedName>
        <fullName evidence="1">Unnamed protein product</fullName>
    </submittedName>
</protein>
<evidence type="ECO:0000313" key="2">
    <source>
        <dbReference type="Proteomes" id="UP001165064"/>
    </source>
</evidence>
<name>A0ACB5T982_AMBMO</name>
<proteinExistence type="predicted"/>
<comment type="caution">
    <text evidence="1">The sequence shown here is derived from an EMBL/GenBank/DDBJ whole genome shotgun (WGS) entry which is preliminary data.</text>
</comment>
<evidence type="ECO:0000313" key="1">
    <source>
        <dbReference type="EMBL" id="GME82982.1"/>
    </source>
</evidence>